<feature type="active site" description="Proton donor" evidence="20">
    <location>
        <position position="228"/>
    </location>
</feature>
<dbReference type="Gene3D" id="3.90.78.10">
    <property type="entry name" value="UDP-N-acetylenolpyruvoylglucosamine reductase, C-terminal domain"/>
    <property type="match status" value="1"/>
</dbReference>
<dbReference type="PANTHER" id="PTHR21071:SF4">
    <property type="entry name" value="UDP-N-ACETYLENOLPYRUVOYLGLUCOSAMINE REDUCTASE"/>
    <property type="match status" value="1"/>
</dbReference>
<protein>
    <recommendedName>
        <fullName evidence="7 20">UDP-N-acetylenolpyruvoylglucosamine reductase</fullName>
        <ecNumber evidence="6 20">1.3.1.98</ecNumber>
    </recommendedName>
    <alternativeName>
        <fullName evidence="18 20">UDP-N-acetylmuramate dehydrogenase</fullName>
    </alternativeName>
</protein>
<dbReference type="InterPro" id="IPR016169">
    <property type="entry name" value="FAD-bd_PCMH_sub2"/>
</dbReference>
<comment type="function">
    <text evidence="2 20">Cell wall formation.</text>
</comment>
<evidence type="ECO:0000256" key="17">
    <source>
        <dbReference type="ARBA" id="ARBA00023316"/>
    </source>
</evidence>
<evidence type="ECO:0000256" key="18">
    <source>
        <dbReference type="ARBA" id="ARBA00031026"/>
    </source>
</evidence>
<keyword evidence="12 20" id="KW-0521">NADP</keyword>
<evidence type="ECO:0000256" key="13">
    <source>
        <dbReference type="ARBA" id="ARBA00022960"/>
    </source>
</evidence>
<evidence type="ECO:0000256" key="9">
    <source>
        <dbReference type="ARBA" id="ARBA00022618"/>
    </source>
</evidence>
<keyword evidence="9 20" id="KW-0132">Cell division</keyword>
<dbReference type="GO" id="GO:0008762">
    <property type="term" value="F:UDP-N-acetylmuramate dehydrogenase activity"/>
    <property type="evidence" value="ECO:0007669"/>
    <property type="project" value="UniProtKB-EC"/>
</dbReference>
<feature type="active site" evidence="20">
    <location>
        <position position="324"/>
    </location>
</feature>
<evidence type="ECO:0000256" key="8">
    <source>
        <dbReference type="ARBA" id="ARBA00022490"/>
    </source>
</evidence>
<keyword evidence="13 20" id="KW-0133">Cell shape</keyword>
<evidence type="ECO:0000256" key="20">
    <source>
        <dbReference type="HAMAP-Rule" id="MF_00037"/>
    </source>
</evidence>
<evidence type="ECO:0000256" key="14">
    <source>
        <dbReference type="ARBA" id="ARBA00022984"/>
    </source>
</evidence>
<organism evidence="22 23">
    <name type="scientific">Thalassotalea nanhaiensis</name>
    <dbReference type="NCBI Taxonomy" id="3065648"/>
    <lineage>
        <taxon>Bacteria</taxon>
        <taxon>Pseudomonadati</taxon>
        <taxon>Pseudomonadota</taxon>
        <taxon>Gammaproteobacteria</taxon>
        <taxon>Alteromonadales</taxon>
        <taxon>Colwelliaceae</taxon>
        <taxon>Thalassotalea</taxon>
    </lineage>
</organism>
<evidence type="ECO:0000256" key="6">
    <source>
        <dbReference type="ARBA" id="ARBA00012518"/>
    </source>
</evidence>
<dbReference type="HAMAP" id="MF_00037">
    <property type="entry name" value="MurB"/>
    <property type="match status" value="1"/>
</dbReference>
<comment type="subcellular location">
    <subcellularLocation>
        <location evidence="3 20">Cytoplasm</location>
    </subcellularLocation>
</comment>
<dbReference type="NCBIfam" id="TIGR00179">
    <property type="entry name" value="murB"/>
    <property type="match status" value="1"/>
</dbReference>
<dbReference type="InterPro" id="IPR016166">
    <property type="entry name" value="FAD-bd_PCMH"/>
</dbReference>
<dbReference type="Gene3D" id="3.30.465.10">
    <property type="match status" value="1"/>
</dbReference>
<evidence type="ECO:0000256" key="11">
    <source>
        <dbReference type="ARBA" id="ARBA00022827"/>
    </source>
</evidence>
<keyword evidence="15 20" id="KW-0560">Oxidoreductase</keyword>
<dbReference type="PANTHER" id="PTHR21071">
    <property type="entry name" value="UDP-N-ACETYLENOLPYRUVOYLGLUCOSAMINE REDUCTASE"/>
    <property type="match status" value="1"/>
</dbReference>
<proteinExistence type="inferred from homology"/>
<evidence type="ECO:0000259" key="21">
    <source>
        <dbReference type="PROSITE" id="PS51387"/>
    </source>
</evidence>
<evidence type="ECO:0000256" key="15">
    <source>
        <dbReference type="ARBA" id="ARBA00023002"/>
    </source>
</evidence>
<dbReference type="InterPro" id="IPR003170">
    <property type="entry name" value="MurB"/>
</dbReference>
<keyword evidence="8 20" id="KW-0963">Cytoplasm</keyword>
<keyword evidence="16 20" id="KW-0131">Cell cycle</keyword>
<dbReference type="InterPro" id="IPR006094">
    <property type="entry name" value="Oxid_FAD_bind_N"/>
</dbReference>
<dbReference type="RefSeq" id="WP_348388143.1">
    <property type="nucleotide sequence ID" value="NZ_CP134146.1"/>
</dbReference>
<dbReference type="SUPFAM" id="SSF56194">
    <property type="entry name" value="Uridine diphospho-N-Acetylenolpyruvylglucosamine reductase, MurB, C-terminal domain"/>
    <property type="match status" value="1"/>
</dbReference>
<evidence type="ECO:0000313" key="22">
    <source>
        <dbReference type="EMBL" id="WNC68990.1"/>
    </source>
</evidence>
<comment type="pathway">
    <text evidence="4 20">Cell wall biogenesis; peptidoglycan biosynthesis.</text>
</comment>
<keyword evidence="23" id="KW-1185">Reference proteome</keyword>
<dbReference type="EMBL" id="CP134146">
    <property type="protein sequence ID" value="WNC68990.1"/>
    <property type="molecule type" value="Genomic_DNA"/>
</dbReference>
<sequence length="340" mass="37740">MHHKNYPLKDLNSFALDVSAKELIFAETIEQVKIFAQNLPEQFYILGGGSNSLFIENYLGTIFCPDLRGIDVRDDENNFYLHVASGENWHELVKYCLTSNMPGLENLALIPGNCGAAPIQNIGAYGVEFANVCDYVDWFDFQSLKTIRMSAEHCQFSYRDSIFKGALKNKGVVVAVGIKLSKTWVPTLKYQGLNELGENPTPKQVFDTVIAIRESKLPDPKRIPNAGSFFKNPIVNHQTFAAIKAQYPNFPAYPANGTDMKLAAGWLIQESQLKGVAIGGAAVHTLQALVLINNNNATGKNVIELARHVQKTVKQIFNVDLEPEVRLISAQGEQLIEDIN</sequence>
<dbReference type="InterPro" id="IPR036318">
    <property type="entry name" value="FAD-bd_PCMH-like_sf"/>
</dbReference>
<comment type="cofactor">
    <cofactor evidence="1 20">
        <name>FAD</name>
        <dbReference type="ChEBI" id="CHEBI:57692"/>
    </cofactor>
</comment>
<comment type="similarity">
    <text evidence="5 20">Belongs to the MurB family.</text>
</comment>
<keyword evidence="17 20" id="KW-0961">Cell wall biogenesis/degradation</keyword>
<dbReference type="Pfam" id="PF02873">
    <property type="entry name" value="MurB_C"/>
    <property type="match status" value="1"/>
</dbReference>
<dbReference type="PROSITE" id="PS51387">
    <property type="entry name" value="FAD_PCMH"/>
    <property type="match status" value="1"/>
</dbReference>
<evidence type="ECO:0000256" key="5">
    <source>
        <dbReference type="ARBA" id="ARBA00010485"/>
    </source>
</evidence>
<reference evidence="23" key="1">
    <citation type="submission" date="2023-09" db="EMBL/GenBank/DDBJ databases">
        <authorList>
            <person name="Li S."/>
            <person name="Li X."/>
            <person name="Zhang C."/>
            <person name="Zhao Z."/>
        </authorList>
    </citation>
    <scope>NUCLEOTIDE SEQUENCE [LARGE SCALE GENOMIC DNA]</scope>
    <source>
        <strain evidence="23">SQ345</strain>
    </source>
</reference>
<keyword evidence="10 20" id="KW-0285">Flavoprotein</keyword>
<feature type="domain" description="FAD-binding PCMH-type" evidence="21">
    <location>
        <begin position="16"/>
        <end position="183"/>
    </location>
</feature>
<keyword evidence="11 20" id="KW-0274">FAD</keyword>
<evidence type="ECO:0000256" key="4">
    <source>
        <dbReference type="ARBA" id="ARBA00004752"/>
    </source>
</evidence>
<dbReference type="Gene3D" id="3.30.43.10">
    <property type="entry name" value="Uridine Diphospho-n-acetylenolpyruvylglucosamine Reductase, domain 2"/>
    <property type="match status" value="1"/>
</dbReference>
<dbReference type="NCBIfam" id="NF000755">
    <property type="entry name" value="PRK00046.1"/>
    <property type="match status" value="1"/>
</dbReference>
<evidence type="ECO:0000256" key="16">
    <source>
        <dbReference type="ARBA" id="ARBA00023306"/>
    </source>
</evidence>
<dbReference type="Pfam" id="PF01565">
    <property type="entry name" value="FAD_binding_4"/>
    <property type="match status" value="1"/>
</dbReference>
<evidence type="ECO:0000313" key="23">
    <source>
        <dbReference type="Proteomes" id="UP001248581"/>
    </source>
</evidence>
<dbReference type="SUPFAM" id="SSF56176">
    <property type="entry name" value="FAD-binding/transporter-associated domain-like"/>
    <property type="match status" value="1"/>
</dbReference>
<dbReference type="InterPro" id="IPR011601">
    <property type="entry name" value="MurB_C"/>
</dbReference>
<comment type="catalytic activity">
    <reaction evidence="19 20">
        <text>UDP-N-acetyl-alpha-D-muramate + NADP(+) = UDP-N-acetyl-3-O-(1-carboxyvinyl)-alpha-D-glucosamine + NADPH + H(+)</text>
        <dbReference type="Rhea" id="RHEA:12248"/>
        <dbReference type="ChEBI" id="CHEBI:15378"/>
        <dbReference type="ChEBI" id="CHEBI:57783"/>
        <dbReference type="ChEBI" id="CHEBI:58349"/>
        <dbReference type="ChEBI" id="CHEBI:68483"/>
        <dbReference type="ChEBI" id="CHEBI:70757"/>
        <dbReference type="EC" id="1.3.1.98"/>
    </reaction>
</comment>
<dbReference type="Proteomes" id="UP001248581">
    <property type="component" value="Chromosome"/>
</dbReference>
<gene>
    <name evidence="20 22" type="primary">murB</name>
    <name evidence="22" type="ORF">RI845_02260</name>
</gene>
<keyword evidence="14 20" id="KW-0573">Peptidoglycan synthesis</keyword>
<evidence type="ECO:0000256" key="1">
    <source>
        <dbReference type="ARBA" id="ARBA00001974"/>
    </source>
</evidence>
<evidence type="ECO:0000256" key="2">
    <source>
        <dbReference type="ARBA" id="ARBA00003921"/>
    </source>
</evidence>
<dbReference type="InterPro" id="IPR016167">
    <property type="entry name" value="FAD-bd_PCMH_sub1"/>
</dbReference>
<evidence type="ECO:0000256" key="7">
    <source>
        <dbReference type="ARBA" id="ARBA00015188"/>
    </source>
</evidence>
<feature type="active site" evidence="20">
    <location>
        <position position="159"/>
    </location>
</feature>
<evidence type="ECO:0000256" key="3">
    <source>
        <dbReference type="ARBA" id="ARBA00004496"/>
    </source>
</evidence>
<evidence type="ECO:0000256" key="12">
    <source>
        <dbReference type="ARBA" id="ARBA00022857"/>
    </source>
</evidence>
<accession>A0ABY9TMJ6</accession>
<name>A0ABY9TMJ6_9GAMM</name>
<dbReference type="EC" id="1.3.1.98" evidence="6 20"/>
<dbReference type="InterPro" id="IPR036635">
    <property type="entry name" value="MurB_C_sf"/>
</dbReference>
<evidence type="ECO:0000256" key="19">
    <source>
        <dbReference type="ARBA" id="ARBA00048914"/>
    </source>
</evidence>
<evidence type="ECO:0000256" key="10">
    <source>
        <dbReference type="ARBA" id="ARBA00022630"/>
    </source>
</evidence>